<dbReference type="InParanoid" id="A0A7M7GHJ5"/>
<keyword evidence="3" id="KW-0833">Ubl conjugation pathway</keyword>
<dbReference type="InterPro" id="IPR001496">
    <property type="entry name" value="SOCS_box"/>
</dbReference>
<dbReference type="InterPro" id="IPR051983">
    <property type="entry name" value="WSB_SOCS-box_domain"/>
</dbReference>
<dbReference type="OMA" id="YVWDPHT"/>
<evidence type="ECO:0000259" key="5">
    <source>
        <dbReference type="PROSITE" id="PS50225"/>
    </source>
</evidence>
<evidence type="ECO:0000256" key="2">
    <source>
        <dbReference type="ARBA" id="ARBA00022737"/>
    </source>
</evidence>
<dbReference type="SUPFAM" id="SSF158235">
    <property type="entry name" value="SOCS box-like"/>
    <property type="match status" value="1"/>
</dbReference>
<evidence type="ECO:0000313" key="7">
    <source>
        <dbReference type="Proteomes" id="UP000007110"/>
    </source>
</evidence>
<dbReference type="AlphaFoldDB" id="A0A7M7GHJ5"/>
<evidence type="ECO:0000256" key="3">
    <source>
        <dbReference type="ARBA" id="ARBA00022786"/>
    </source>
</evidence>
<dbReference type="SUPFAM" id="SSF50978">
    <property type="entry name" value="WD40 repeat-like"/>
    <property type="match status" value="1"/>
</dbReference>
<evidence type="ECO:0000256" key="4">
    <source>
        <dbReference type="PROSITE-ProRule" id="PRU00221"/>
    </source>
</evidence>
<feature type="repeat" description="WD" evidence="4">
    <location>
        <begin position="169"/>
        <end position="211"/>
    </location>
</feature>
<dbReference type="InterPro" id="IPR019775">
    <property type="entry name" value="WD40_repeat_CS"/>
</dbReference>
<dbReference type="GO" id="GO:0035556">
    <property type="term" value="P:intracellular signal transduction"/>
    <property type="evidence" value="ECO:0007669"/>
    <property type="project" value="InterPro"/>
</dbReference>
<dbReference type="KEGG" id="spu:100894111"/>
<dbReference type="OrthoDB" id="538223at2759"/>
<feature type="repeat" description="WD" evidence="4">
    <location>
        <begin position="317"/>
        <end position="345"/>
    </location>
</feature>
<dbReference type="PANTHER" id="PTHR15622">
    <property type="entry name" value="WD40 REPEAT PROTEIN"/>
    <property type="match status" value="1"/>
</dbReference>
<feature type="repeat" description="WD" evidence="4">
    <location>
        <begin position="213"/>
        <end position="254"/>
    </location>
</feature>
<dbReference type="EnsemblMetazoa" id="XM_003727611">
    <property type="protein sequence ID" value="XP_003727659"/>
    <property type="gene ID" value="LOC100894111"/>
</dbReference>
<dbReference type="RefSeq" id="XP_003727659.1">
    <property type="nucleotide sequence ID" value="XM_003727611.3"/>
</dbReference>
<evidence type="ECO:0000256" key="1">
    <source>
        <dbReference type="ARBA" id="ARBA00022574"/>
    </source>
</evidence>
<dbReference type="SMART" id="SM00320">
    <property type="entry name" value="WD40"/>
    <property type="match status" value="6"/>
</dbReference>
<proteinExistence type="predicted"/>
<dbReference type="Gene3D" id="2.130.10.10">
    <property type="entry name" value="YVTN repeat-like/Quinoprotein amine dehydrogenase"/>
    <property type="match status" value="2"/>
</dbReference>
<dbReference type="InterPro" id="IPR020472">
    <property type="entry name" value="WD40_PAC1"/>
</dbReference>
<dbReference type="FunCoup" id="A0A7M7GHJ5">
    <property type="interactions" value="141"/>
</dbReference>
<keyword evidence="7" id="KW-1185">Reference proteome</keyword>
<dbReference type="InterPro" id="IPR036322">
    <property type="entry name" value="WD40_repeat_dom_sf"/>
</dbReference>
<organism evidence="6 7">
    <name type="scientific">Strongylocentrotus purpuratus</name>
    <name type="common">Purple sea urchin</name>
    <dbReference type="NCBI Taxonomy" id="7668"/>
    <lineage>
        <taxon>Eukaryota</taxon>
        <taxon>Metazoa</taxon>
        <taxon>Echinodermata</taxon>
        <taxon>Eleutherozoa</taxon>
        <taxon>Echinozoa</taxon>
        <taxon>Echinoidea</taxon>
        <taxon>Euechinoidea</taxon>
        <taxon>Echinacea</taxon>
        <taxon>Camarodonta</taxon>
        <taxon>Echinidea</taxon>
        <taxon>Strongylocentrotidae</taxon>
        <taxon>Strongylocentrotus</taxon>
    </lineage>
</organism>
<dbReference type="PROSITE" id="PS50225">
    <property type="entry name" value="SOCS"/>
    <property type="match status" value="1"/>
</dbReference>
<dbReference type="CDD" id="cd00200">
    <property type="entry name" value="WD40"/>
    <property type="match status" value="1"/>
</dbReference>
<dbReference type="InterPro" id="IPR001680">
    <property type="entry name" value="WD40_rpt"/>
</dbReference>
<dbReference type="PROSITE" id="PS50294">
    <property type="entry name" value="WD_REPEATS_REGION"/>
    <property type="match status" value="3"/>
</dbReference>
<dbReference type="Pfam" id="PF00400">
    <property type="entry name" value="WD40"/>
    <property type="match status" value="4"/>
</dbReference>
<feature type="repeat" description="WD" evidence="4">
    <location>
        <begin position="255"/>
        <end position="296"/>
    </location>
</feature>
<dbReference type="PROSITE" id="PS00678">
    <property type="entry name" value="WD_REPEATS_1"/>
    <property type="match status" value="1"/>
</dbReference>
<dbReference type="CTD" id="26118"/>
<feature type="domain" description="SOCS box" evidence="5">
    <location>
        <begin position="390"/>
        <end position="428"/>
    </location>
</feature>
<dbReference type="GeneID" id="100894111"/>
<dbReference type="PANTHER" id="PTHR15622:SF2">
    <property type="entry name" value="U4_U6 SMALL NUCLEAR RIBONUCLEOPROTEIN PRP4"/>
    <property type="match status" value="1"/>
</dbReference>
<dbReference type="GO" id="GO:0000209">
    <property type="term" value="P:protein polyubiquitination"/>
    <property type="evidence" value="ECO:0000318"/>
    <property type="project" value="GO_Central"/>
</dbReference>
<reference evidence="7" key="1">
    <citation type="submission" date="2015-02" db="EMBL/GenBank/DDBJ databases">
        <title>Genome sequencing for Strongylocentrotus purpuratus.</title>
        <authorList>
            <person name="Murali S."/>
            <person name="Liu Y."/>
            <person name="Vee V."/>
            <person name="English A."/>
            <person name="Wang M."/>
            <person name="Skinner E."/>
            <person name="Han Y."/>
            <person name="Muzny D.M."/>
            <person name="Worley K.C."/>
            <person name="Gibbs R.A."/>
        </authorList>
    </citation>
    <scope>NUCLEOTIDE SEQUENCE</scope>
</reference>
<keyword evidence="1 4" id="KW-0853">WD repeat</keyword>
<dbReference type="InterPro" id="IPR036036">
    <property type="entry name" value="SOCS_box-like_dom_sf"/>
</dbReference>
<accession>A0A7M7GHJ5</accession>
<dbReference type="Proteomes" id="UP000007110">
    <property type="component" value="Unassembled WGS sequence"/>
</dbReference>
<dbReference type="InterPro" id="IPR015943">
    <property type="entry name" value="WD40/YVTN_repeat-like_dom_sf"/>
</dbReference>
<evidence type="ECO:0000313" key="6">
    <source>
        <dbReference type="EnsemblMetazoa" id="XP_003727659"/>
    </source>
</evidence>
<name>A0A7M7GHJ5_STRPU</name>
<dbReference type="PRINTS" id="PR00320">
    <property type="entry name" value="GPROTEINBRPT"/>
</dbReference>
<dbReference type="PROSITE" id="PS50082">
    <property type="entry name" value="WD_REPEATS_2"/>
    <property type="match status" value="4"/>
</dbReference>
<protein>
    <recommendedName>
        <fullName evidence="5">SOCS box domain-containing protein</fullName>
    </recommendedName>
</protein>
<sequence length="436" mass="48697">MGTFQNTSLEDIAKASVITELEIPVQQREVLPSFHTTRSAPETWSVAFAPDQSYFAWSCGNRIVKLIPWDKEKQNIYNDRDNDQNNNADDPTVNNATSRRNIITIPCKDLVRSLTFGTSVPDKKSQRCSVSYRLFGFPEVLNNAVILAIGLKNGKIKTYNVNSGEHVLLVDHKSVVRDIKFNPDGSLFLVSASHDSTLKVWDMKDDGNMVVTLKGHPKAVYGCAISPDSSMLASVGEQRSVIVWDFTRYKLLRKLQGHHNMVTSCEFSADGAVLATASYDTRVILWDPYTGHLLSQFSHVFPVLSPMFAGGSNGHYVRDISFSPTGLHFATVCDDSVLRVWSISNNMKPILVSSVQEPLSCAFNHDGTVLAAGTRSGSVQFVAVHQELQTLKHLCRMTLRRCYPNWNELEAPNIPIVLDRYIGYRDVPIDVFSEDH</sequence>
<reference evidence="6" key="2">
    <citation type="submission" date="2021-01" db="UniProtKB">
        <authorList>
            <consortium name="EnsemblMetazoa"/>
        </authorList>
    </citation>
    <scope>IDENTIFICATION</scope>
</reference>
<keyword evidence="2" id="KW-0677">Repeat</keyword>